<feature type="transmembrane region" description="Helical" evidence="1">
    <location>
        <begin position="34"/>
        <end position="56"/>
    </location>
</feature>
<keyword evidence="1" id="KW-0812">Transmembrane</keyword>
<dbReference type="RefSeq" id="WP_092482720.1">
    <property type="nucleotide sequence ID" value="NZ_FOYM01000009.1"/>
</dbReference>
<accession>A0A1I6DDB7</accession>
<evidence type="ECO:0000256" key="1">
    <source>
        <dbReference type="SAM" id="Phobius"/>
    </source>
</evidence>
<feature type="transmembrane region" description="Helical" evidence="1">
    <location>
        <begin position="6"/>
        <end position="22"/>
    </location>
</feature>
<organism evidence="2 3">
    <name type="scientific">Desulfoscipio geothermicus DSM 3669</name>
    <dbReference type="NCBI Taxonomy" id="1121426"/>
    <lineage>
        <taxon>Bacteria</taxon>
        <taxon>Bacillati</taxon>
        <taxon>Bacillota</taxon>
        <taxon>Clostridia</taxon>
        <taxon>Eubacteriales</taxon>
        <taxon>Desulfallaceae</taxon>
        <taxon>Desulfoscipio</taxon>
    </lineage>
</organism>
<sequence length="59" mass="6322">MDNLQLIVAVVAFIFAASLIPMSKAKVRGKGVRVWRLITLALLVIAAALTMFAPVINGK</sequence>
<evidence type="ECO:0000313" key="3">
    <source>
        <dbReference type="Proteomes" id="UP000199584"/>
    </source>
</evidence>
<protein>
    <submittedName>
        <fullName evidence="2">Uncharacterized protein</fullName>
    </submittedName>
</protein>
<name>A0A1I6DDB7_9FIRM</name>
<dbReference type="Proteomes" id="UP000199584">
    <property type="component" value="Unassembled WGS sequence"/>
</dbReference>
<keyword evidence="3" id="KW-1185">Reference proteome</keyword>
<keyword evidence="1" id="KW-1133">Transmembrane helix</keyword>
<proteinExistence type="predicted"/>
<dbReference type="EMBL" id="FOYM01000009">
    <property type="protein sequence ID" value="SFR03351.1"/>
    <property type="molecule type" value="Genomic_DNA"/>
</dbReference>
<gene>
    <name evidence="2" type="ORF">SAMN05660706_10913</name>
</gene>
<evidence type="ECO:0000313" key="2">
    <source>
        <dbReference type="EMBL" id="SFR03351.1"/>
    </source>
</evidence>
<keyword evidence="1" id="KW-0472">Membrane</keyword>
<dbReference type="AlphaFoldDB" id="A0A1I6DDB7"/>
<reference evidence="3" key="1">
    <citation type="submission" date="2016-10" db="EMBL/GenBank/DDBJ databases">
        <authorList>
            <person name="Varghese N."/>
            <person name="Submissions S."/>
        </authorList>
    </citation>
    <scope>NUCLEOTIDE SEQUENCE [LARGE SCALE GENOMIC DNA]</scope>
    <source>
        <strain evidence="3">DSM 3669</strain>
    </source>
</reference>